<evidence type="ECO:0000256" key="1">
    <source>
        <dbReference type="ARBA" id="ARBA00018672"/>
    </source>
</evidence>
<evidence type="ECO:0000259" key="7">
    <source>
        <dbReference type="PROSITE" id="PS50043"/>
    </source>
</evidence>
<dbReference type="GO" id="GO:0000160">
    <property type="term" value="P:phosphorelay signal transduction system"/>
    <property type="evidence" value="ECO:0007669"/>
    <property type="project" value="InterPro"/>
</dbReference>
<dbReference type="RefSeq" id="WP_055343167.1">
    <property type="nucleotide sequence ID" value="NZ_CDNI01000025.1"/>
</dbReference>
<evidence type="ECO:0000256" key="2">
    <source>
        <dbReference type="ARBA" id="ARBA00023015"/>
    </source>
</evidence>
<evidence type="ECO:0000259" key="8">
    <source>
        <dbReference type="PROSITE" id="PS50110"/>
    </source>
</evidence>
<keyword evidence="4" id="KW-0804">Transcription</keyword>
<dbReference type="InterPro" id="IPR016032">
    <property type="entry name" value="Sig_transdc_resp-reg_C-effctor"/>
</dbReference>
<dbReference type="InterPro" id="IPR000792">
    <property type="entry name" value="Tscrpt_reg_LuxR_C"/>
</dbReference>
<feature type="domain" description="HTH luxR-type" evidence="7">
    <location>
        <begin position="136"/>
        <end position="201"/>
    </location>
</feature>
<evidence type="ECO:0000256" key="3">
    <source>
        <dbReference type="ARBA" id="ARBA00023125"/>
    </source>
</evidence>
<dbReference type="GO" id="GO:0003677">
    <property type="term" value="F:DNA binding"/>
    <property type="evidence" value="ECO:0007669"/>
    <property type="project" value="UniProtKB-KW"/>
</dbReference>
<dbReference type="InterPro" id="IPR001789">
    <property type="entry name" value="Sig_transdc_resp-reg_receiver"/>
</dbReference>
<comment type="function">
    <text evidence="5">May play the central regulatory role in sporulation. It may be an element of the effector pathway responsible for the activation of sporulation genes in response to nutritional stress. Spo0A may act in concert with spo0H (a sigma factor) to control the expression of some genes that are critical to the sporulation process.</text>
</comment>
<organism evidence="9 10">
    <name type="scientific">Paraclostridium sordellii</name>
    <name type="common">Clostridium sordellii</name>
    <dbReference type="NCBI Taxonomy" id="1505"/>
    <lineage>
        <taxon>Bacteria</taxon>
        <taxon>Bacillati</taxon>
        <taxon>Bacillota</taxon>
        <taxon>Clostridia</taxon>
        <taxon>Peptostreptococcales</taxon>
        <taxon>Peptostreptococcaceae</taxon>
        <taxon>Paraclostridium</taxon>
    </lineage>
</organism>
<dbReference type="PANTHER" id="PTHR43214:SF43">
    <property type="entry name" value="TWO-COMPONENT RESPONSE REGULATOR"/>
    <property type="match status" value="1"/>
</dbReference>
<dbReference type="SUPFAM" id="SSF52172">
    <property type="entry name" value="CheY-like"/>
    <property type="match status" value="1"/>
</dbReference>
<proteinExistence type="predicted"/>
<dbReference type="PANTHER" id="PTHR43214">
    <property type="entry name" value="TWO-COMPONENT RESPONSE REGULATOR"/>
    <property type="match status" value="1"/>
</dbReference>
<dbReference type="PROSITE" id="PS50043">
    <property type="entry name" value="HTH_LUXR_2"/>
    <property type="match status" value="1"/>
</dbReference>
<dbReference type="InterPro" id="IPR011006">
    <property type="entry name" value="CheY-like_superfamily"/>
</dbReference>
<accession>A0A0C7GED3</accession>
<protein>
    <recommendedName>
        <fullName evidence="1">Stage 0 sporulation protein A homolog</fullName>
    </recommendedName>
</protein>
<dbReference type="CDD" id="cd06170">
    <property type="entry name" value="LuxR_C_like"/>
    <property type="match status" value="1"/>
</dbReference>
<dbReference type="AlphaFoldDB" id="A0A0C7GED3"/>
<sequence>MEVLVISKSFIVREALGLFFSSKFNDYEVKCLKKLNEVQEFNLSNVDFVFIDIDEDSIDSIDYIKEFFKDIKIMIFNKDKNKDIFIKCFKKGINSYLIDIPEKDELMHIVSTVIKGKKYYDLDLLEEILDVKKENSFESHVLLTDRENQVLGRVSTGLTNKEIAKELYLSEHTIKKHITNILAKLDMRNRRDLIIYTKYKIKEESLSIS</sequence>
<dbReference type="EMBL" id="CEKZ01000025">
    <property type="protein sequence ID" value="CEQ05374.1"/>
    <property type="molecule type" value="Genomic_DNA"/>
</dbReference>
<evidence type="ECO:0000256" key="5">
    <source>
        <dbReference type="ARBA" id="ARBA00024867"/>
    </source>
</evidence>
<evidence type="ECO:0000313" key="10">
    <source>
        <dbReference type="Proteomes" id="UP000049127"/>
    </source>
</evidence>
<dbReference type="GO" id="GO:0006355">
    <property type="term" value="P:regulation of DNA-templated transcription"/>
    <property type="evidence" value="ECO:0007669"/>
    <property type="project" value="InterPro"/>
</dbReference>
<name>A0A0C7GED3_PARSO</name>
<keyword evidence="3" id="KW-0238">DNA-binding</keyword>
<keyword evidence="2" id="KW-0805">Transcription regulation</keyword>
<dbReference type="PROSITE" id="PS50110">
    <property type="entry name" value="RESPONSE_REGULATORY"/>
    <property type="match status" value="1"/>
</dbReference>
<evidence type="ECO:0000313" key="9">
    <source>
        <dbReference type="EMBL" id="CEQ05374.1"/>
    </source>
</evidence>
<feature type="modified residue" description="4-aspartylphosphate" evidence="6">
    <location>
        <position position="52"/>
    </location>
</feature>
<keyword evidence="6" id="KW-0597">Phosphoprotein</keyword>
<evidence type="ECO:0000256" key="4">
    <source>
        <dbReference type="ARBA" id="ARBA00023163"/>
    </source>
</evidence>
<dbReference type="PRINTS" id="PR00038">
    <property type="entry name" value="HTHLUXR"/>
</dbReference>
<dbReference type="Proteomes" id="UP000049127">
    <property type="component" value="Unassembled WGS sequence"/>
</dbReference>
<dbReference type="PROSITE" id="PS00622">
    <property type="entry name" value="HTH_LUXR_1"/>
    <property type="match status" value="1"/>
</dbReference>
<dbReference type="SUPFAM" id="SSF46894">
    <property type="entry name" value="C-terminal effector domain of the bipartite response regulators"/>
    <property type="match status" value="1"/>
</dbReference>
<dbReference type="InterPro" id="IPR039420">
    <property type="entry name" value="WalR-like"/>
</dbReference>
<evidence type="ECO:0000256" key="6">
    <source>
        <dbReference type="PROSITE-ProRule" id="PRU00169"/>
    </source>
</evidence>
<dbReference type="SMART" id="SM00421">
    <property type="entry name" value="HTH_LUXR"/>
    <property type="match status" value="1"/>
</dbReference>
<feature type="domain" description="Response regulatory" evidence="8">
    <location>
        <begin position="2"/>
        <end position="114"/>
    </location>
</feature>
<dbReference type="Gene3D" id="3.40.50.2300">
    <property type="match status" value="1"/>
</dbReference>
<dbReference type="Pfam" id="PF00196">
    <property type="entry name" value="GerE"/>
    <property type="match status" value="1"/>
</dbReference>
<reference evidence="10" key="1">
    <citation type="submission" date="2015-01" db="EMBL/GenBank/DDBJ databases">
        <authorList>
            <person name="Aslett M.A."/>
            <person name="De Silva N."/>
        </authorList>
    </citation>
    <scope>NUCLEOTIDE SEQUENCE [LARGE SCALE GENOMIC DNA]</scope>
    <source>
        <strain evidence="10">R28058</strain>
    </source>
</reference>
<gene>
    <name evidence="9" type="primary">vraR_1</name>
    <name evidence="9" type="ORF">R28058_30671</name>
</gene>